<dbReference type="AlphaFoldDB" id="K1Q145"/>
<dbReference type="HOGENOM" id="CLU_2348692_0_0_1"/>
<dbReference type="SUPFAM" id="SSF52266">
    <property type="entry name" value="SGNH hydrolase"/>
    <property type="match status" value="1"/>
</dbReference>
<dbReference type="InParanoid" id="K1Q145"/>
<evidence type="ECO:0008006" key="2">
    <source>
        <dbReference type="Google" id="ProtNLM"/>
    </source>
</evidence>
<organism evidence="1">
    <name type="scientific">Magallana gigas</name>
    <name type="common">Pacific oyster</name>
    <name type="synonym">Crassostrea gigas</name>
    <dbReference type="NCBI Taxonomy" id="29159"/>
    <lineage>
        <taxon>Eukaryota</taxon>
        <taxon>Metazoa</taxon>
        <taxon>Spiralia</taxon>
        <taxon>Lophotrochozoa</taxon>
        <taxon>Mollusca</taxon>
        <taxon>Bivalvia</taxon>
        <taxon>Autobranchia</taxon>
        <taxon>Pteriomorphia</taxon>
        <taxon>Ostreida</taxon>
        <taxon>Ostreoidea</taxon>
        <taxon>Ostreidae</taxon>
        <taxon>Magallana</taxon>
    </lineage>
</organism>
<reference evidence="1" key="1">
    <citation type="journal article" date="2012" name="Nature">
        <title>The oyster genome reveals stress adaptation and complexity of shell formation.</title>
        <authorList>
            <person name="Zhang G."/>
            <person name="Fang X."/>
            <person name="Guo X."/>
            <person name="Li L."/>
            <person name="Luo R."/>
            <person name="Xu F."/>
            <person name="Yang P."/>
            <person name="Zhang L."/>
            <person name="Wang X."/>
            <person name="Qi H."/>
            <person name="Xiong Z."/>
            <person name="Que H."/>
            <person name="Xie Y."/>
            <person name="Holland P.W."/>
            <person name="Paps J."/>
            <person name="Zhu Y."/>
            <person name="Wu F."/>
            <person name="Chen Y."/>
            <person name="Wang J."/>
            <person name="Peng C."/>
            <person name="Meng J."/>
            <person name="Yang L."/>
            <person name="Liu J."/>
            <person name="Wen B."/>
            <person name="Zhang N."/>
            <person name="Huang Z."/>
            <person name="Zhu Q."/>
            <person name="Feng Y."/>
            <person name="Mount A."/>
            <person name="Hedgecock D."/>
            <person name="Xu Z."/>
            <person name="Liu Y."/>
            <person name="Domazet-Loso T."/>
            <person name="Du Y."/>
            <person name="Sun X."/>
            <person name="Zhang S."/>
            <person name="Liu B."/>
            <person name="Cheng P."/>
            <person name="Jiang X."/>
            <person name="Li J."/>
            <person name="Fan D."/>
            <person name="Wang W."/>
            <person name="Fu W."/>
            <person name="Wang T."/>
            <person name="Wang B."/>
            <person name="Zhang J."/>
            <person name="Peng Z."/>
            <person name="Li Y."/>
            <person name="Li N."/>
            <person name="Wang J."/>
            <person name="Chen M."/>
            <person name="He Y."/>
            <person name="Tan F."/>
            <person name="Song X."/>
            <person name="Zheng Q."/>
            <person name="Huang R."/>
            <person name="Yang H."/>
            <person name="Du X."/>
            <person name="Chen L."/>
            <person name="Yang M."/>
            <person name="Gaffney P.M."/>
            <person name="Wang S."/>
            <person name="Luo L."/>
            <person name="She Z."/>
            <person name="Ming Y."/>
            <person name="Huang W."/>
            <person name="Zhang S."/>
            <person name="Huang B."/>
            <person name="Zhang Y."/>
            <person name="Qu T."/>
            <person name="Ni P."/>
            <person name="Miao G."/>
            <person name="Wang J."/>
            <person name="Wang Q."/>
            <person name="Steinberg C.E."/>
            <person name="Wang H."/>
            <person name="Li N."/>
            <person name="Qian L."/>
            <person name="Zhang G."/>
            <person name="Li Y."/>
            <person name="Yang H."/>
            <person name="Liu X."/>
            <person name="Wang J."/>
            <person name="Yin Y."/>
            <person name="Wang J."/>
        </authorList>
    </citation>
    <scope>NUCLEOTIDE SEQUENCE [LARGE SCALE GENOMIC DNA]</scope>
    <source>
        <strain evidence="1">05x7-T-G4-1.051#20</strain>
    </source>
</reference>
<name>K1Q145_MAGGI</name>
<accession>K1Q145</accession>
<proteinExistence type="predicted"/>
<protein>
    <recommendedName>
        <fullName evidence="2">SGNH hydrolase-type esterase domain-containing protein</fullName>
    </recommendedName>
</protein>
<sequence>MEPIRVCVLGHSFIRRLKDYSLTELENENLRLKPENFSVEFRATGGLTIKKLVKDEQFMSFINSPDIVFIQMGENDLDNGVAVEKLSRDIITAQPDL</sequence>
<dbReference type="Gene3D" id="3.40.50.1110">
    <property type="entry name" value="SGNH hydrolase"/>
    <property type="match status" value="1"/>
</dbReference>
<dbReference type="InterPro" id="IPR036514">
    <property type="entry name" value="SGNH_hydro_sf"/>
</dbReference>
<dbReference type="EMBL" id="JH818562">
    <property type="protein sequence ID" value="EKC22520.1"/>
    <property type="molecule type" value="Genomic_DNA"/>
</dbReference>
<evidence type="ECO:0000313" key="1">
    <source>
        <dbReference type="EMBL" id="EKC22520.1"/>
    </source>
</evidence>
<gene>
    <name evidence="1" type="ORF">CGI_10002119</name>
</gene>